<evidence type="ECO:0000313" key="1">
    <source>
        <dbReference type="EMBL" id="KAL2288208.1"/>
    </source>
</evidence>
<organism evidence="1 2">
    <name type="scientific">Diaporthe vaccinii</name>
    <dbReference type="NCBI Taxonomy" id="105482"/>
    <lineage>
        <taxon>Eukaryota</taxon>
        <taxon>Fungi</taxon>
        <taxon>Dikarya</taxon>
        <taxon>Ascomycota</taxon>
        <taxon>Pezizomycotina</taxon>
        <taxon>Sordariomycetes</taxon>
        <taxon>Sordariomycetidae</taxon>
        <taxon>Diaporthales</taxon>
        <taxon>Diaporthaceae</taxon>
        <taxon>Diaporthe</taxon>
        <taxon>Diaporthe eres species complex</taxon>
    </lineage>
</organism>
<gene>
    <name evidence="1" type="ORF">FJTKL_04294</name>
</gene>
<sequence length="74" mass="8204">MYVNAASEFVDVRARRHAQLSQNQPWFPNAFIGVQQVLQALPIHPGTLKNTAARSPPEQKLSFISYKASLHSGS</sequence>
<protein>
    <submittedName>
        <fullName evidence="1">Uncharacterized protein</fullName>
    </submittedName>
</protein>
<dbReference type="Proteomes" id="UP001600888">
    <property type="component" value="Unassembled WGS sequence"/>
</dbReference>
<comment type="caution">
    <text evidence="1">The sequence shown here is derived from an EMBL/GenBank/DDBJ whole genome shotgun (WGS) entry which is preliminary data.</text>
</comment>
<evidence type="ECO:0000313" key="2">
    <source>
        <dbReference type="Proteomes" id="UP001600888"/>
    </source>
</evidence>
<name>A0ABR4F0J1_9PEZI</name>
<accession>A0ABR4F0J1</accession>
<dbReference type="EMBL" id="JBAWTH010000017">
    <property type="protein sequence ID" value="KAL2288208.1"/>
    <property type="molecule type" value="Genomic_DNA"/>
</dbReference>
<reference evidence="1 2" key="1">
    <citation type="submission" date="2024-03" db="EMBL/GenBank/DDBJ databases">
        <title>A high-quality draft genome sequence of Diaporthe vaccinii, a causative agent of upright dieback and viscid rot disease in cranberry plants.</title>
        <authorList>
            <person name="Sarrasin M."/>
            <person name="Lang B.F."/>
            <person name="Burger G."/>
        </authorList>
    </citation>
    <scope>NUCLEOTIDE SEQUENCE [LARGE SCALE GENOMIC DNA]</scope>
    <source>
        <strain evidence="1 2">IS7</strain>
    </source>
</reference>
<keyword evidence="2" id="KW-1185">Reference proteome</keyword>
<proteinExistence type="predicted"/>